<protein>
    <submittedName>
        <fullName evidence="1">Uncharacterized protein</fullName>
    </submittedName>
</protein>
<dbReference type="Proteomes" id="UP000031668">
    <property type="component" value="Unassembled WGS sequence"/>
</dbReference>
<keyword evidence="2" id="KW-1185">Reference proteome</keyword>
<dbReference type="PANTHER" id="PTHR47163">
    <property type="entry name" value="DDE_TNP_IS1595 DOMAIN-CONTAINING PROTEIN"/>
    <property type="match status" value="1"/>
</dbReference>
<dbReference type="PANTHER" id="PTHR47163:SF2">
    <property type="entry name" value="SI:DKEY-17M8.2"/>
    <property type="match status" value="1"/>
</dbReference>
<dbReference type="EMBL" id="JWZT01004079">
    <property type="protein sequence ID" value="KII64827.1"/>
    <property type="molecule type" value="Genomic_DNA"/>
</dbReference>
<proteinExistence type="predicted"/>
<dbReference type="OrthoDB" id="5984690at2759"/>
<dbReference type="AlphaFoldDB" id="A0A0C2MT00"/>
<accession>A0A0C2MT00</accession>
<sequence>MGMPVNGLTEGTGLSSRTLSDWVKFIRQLLGDSVDFNDTMIGGKDIVAEIDETNHRVGGVWVVAGIERTPEKRYFAVEVDSRDAPTICPILCEYVRPGSIIYTNMWNAYKCP</sequence>
<name>A0A0C2MT00_THEKT</name>
<evidence type="ECO:0000313" key="2">
    <source>
        <dbReference type="Proteomes" id="UP000031668"/>
    </source>
</evidence>
<comment type="caution">
    <text evidence="1">The sequence shown here is derived from an EMBL/GenBank/DDBJ whole genome shotgun (WGS) entry which is preliminary data.</text>
</comment>
<evidence type="ECO:0000313" key="1">
    <source>
        <dbReference type="EMBL" id="KII64827.1"/>
    </source>
</evidence>
<gene>
    <name evidence="1" type="ORF">RF11_03331</name>
</gene>
<reference evidence="1 2" key="1">
    <citation type="journal article" date="2014" name="Genome Biol. Evol.">
        <title>The genome of the myxosporean Thelohanellus kitauei shows adaptations to nutrient acquisition within its fish host.</title>
        <authorList>
            <person name="Yang Y."/>
            <person name="Xiong J."/>
            <person name="Zhou Z."/>
            <person name="Huo F."/>
            <person name="Miao W."/>
            <person name="Ran C."/>
            <person name="Liu Y."/>
            <person name="Zhang J."/>
            <person name="Feng J."/>
            <person name="Wang M."/>
            <person name="Wang M."/>
            <person name="Wang L."/>
            <person name="Yao B."/>
        </authorList>
    </citation>
    <scope>NUCLEOTIDE SEQUENCE [LARGE SCALE GENOMIC DNA]</scope>
    <source>
        <strain evidence="1">Wuqing</strain>
    </source>
</reference>
<dbReference type="InterPro" id="IPR053164">
    <property type="entry name" value="IS1016-like_transposase"/>
</dbReference>
<organism evidence="1 2">
    <name type="scientific">Thelohanellus kitauei</name>
    <name type="common">Myxosporean</name>
    <dbReference type="NCBI Taxonomy" id="669202"/>
    <lineage>
        <taxon>Eukaryota</taxon>
        <taxon>Metazoa</taxon>
        <taxon>Cnidaria</taxon>
        <taxon>Myxozoa</taxon>
        <taxon>Myxosporea</taxon>
        <taxon>Bivalvulida</taxon>
        <taxon>Platysporina</taxon>
        <taxon>Myxobolidae</taxon>
        <taxon>Thelohanellus</taxon>
    </lineage>
</organism>